<dbReference type="Proteomes" id="UP001050691">
    <property type="component" value="Unassembled WGS sequence"/>
</dbReference>
<evidence type="ECO:0000313" key="2">
    <source>
        <dbReference type="EMBL" id="GJJ10390.1"/>
    </source>
</evidence>
<dbReference type="AlphaFoldDB" id="A0AAV5AEL0"/>
<feature type="coiled-coil region" evidence="1">
    <location>
        <begin position="98"/>
        <end position="129"/>
    </location>
</feature>
<proteinExistence type="predicted"/>
<comment type="caution">
    <text evidence="2">The sequence shown here is derived from an EMBL/GenBank/DDBJ whole genome shotgun (WGS) entry which is preliminary data.</text>
</comment>
<organism evidence="2 3">
    <name type="scientific">Clathrus columnatus</name>
    <dbReference type="NCBI Taxonomy" id="1419009"/>
    <lineage>
        <taxon>Eukaryota</taxon>
        <taxon>Fungi</taxon>
        <taxon>Dikarya</taxon>
        <taxon>Basidiomycota</taxon>
        <taxon>Agaricomycotina</taxon>
        <taxon>Agaricomycetes</taxon>
        <taxon>Phallomycetidae</taxon>
        <taxon>Phallales</taxon>
        <taxon>Clathraceae</taxon>
        <taxon>Clathrus</taxon>
    </lineage>
</organism>
<reference evidence="2" key="1">
    <citation type="submission" date="2021-10" db="EMBL/GenBank/DDBJ databases">
        <title>De novo Genome Assembly of Clathrus columnatus (Basidiomycota, Fungi) Using Illumina and Nanopore Sequence Data.</title>
        <authorList>
            <person name="Ogiso-Tanaka E."/>
            <person name="Itagaki H."/>
            <person name="Hosoya T."/>
            <person name="Hosaka K."/>
        </authorList>
    </citation>
    <scope>NUCLEOTIDE SEQUENCE</scope>
    <source>
        <strain evidence="2">MO-923</strain>
    </source>
</reference>
<gene>
    <name evidence="2" type="ORF">Clacol_004616</name>
</gene>
<protein>
    <submittedName>
        <fullName evidence="2">Uncharacterized protein</fullName>
    </submittedName>
</protein>
<sequence length="135" mass="15241">MLVYAKCVINFVDAEDIGELEDTITPVDQSVLKTKLALFPTARIIQDLKPSKVVPLELPPRIGHVVDPKGSKAFEILIKRFDWAEKPCLEAGGVTINEDELQEELQQMIEEKEREEAEWKVLRENAKGKARAGKD</sequence>
<keyword evidence="3" id="KW-1185">Reference proteome</keyword>
<evidence type="ECO:0000313" key="3">
    <source>
        <dbReference type="Proteomes" id="UP001050691"/>
    </source>
</evidence>
<name>A0AAV5AEL0_9AGAM</name>
<accession>A0AAV5AEL0</accession>
<dbReference type="EMBL" id="BPWL01000005">
    <property type="protein sequence ID" value="GJJ10390.1"/>
    <property type="molecule type" value="Genomic_DNA"/>
</dbReference>
<evidence type="ECO:0000256" key="1">
    <source>
        <dbReference type="SAM" id="Coils"/>
    </source>
</evidence>
<keyword evidence="1" id="KW-0175">Coiled coil</keyword>